<keyword evidence="2" id="KW-0663">Pyridoxal phosphate</keyword>
<dbReference type="PANTHER" id="PTHR46577">
    <property type="entry name" value="HTH-TYPE TRANSCRIPTIONAL REGULATORY PROTEIN GABR"/>
    <property type="match status" value="1"/>
</dbReference>
<dbReference type="InterPro" id="IPR051446">
    <property type="entry name" value="HTH_trans_reg/aminotransferase"/>
</dbReference>
<gene>
    <name evidence="7" type="ORF">SAMN05216466_12859</name>
</gene>
<dbReference type="SUPFAM" id="SSF53383">
    <property type="entry name" value="PLP-dependent transferases"/>
    <property type="match status" value="1"/>
</dbReference>
<dbReference type="Pfam" id="PF00392">
    <property type="entry name" value="GntR"/>
    <property type="match status" value="1"/>
</dbReference>
<evidence type="ECO:0000259" key="6">
    <source>
        <dbReference type="PROSITE" id="PS50949"/>
    </source>
</evidence>
<keyword evidence="4" id="KW-0238">DNA-binding</keyword>
<dbReference type="InterPro" id="IPR015421">
    <property type="entry name" value="PyrdxlP-dep_Trfase_major"/>
</dbReference>
<evidence type="ECO:0000256" key="2">
    <source>
        <dbReference type="ARBA" id="ARBA00022898"/>
    </source>
</evidence>
<dbReference type="GO" id="GO:0003700">
    <property type="term" value="F:DNA-binding transcription factor activity"/>
    <property type="evidence" value="ECO:0007669"/>
    <property type="project" value="InterPro"/>
</dbReference>
<dbReference type="GO" id="GO:0003677">
    <property type="term" value="F:DNA binding"/>
    <property type="evidence" value="ECO:0007669"/>
    <property type="project" value="UniProtKB-KW"/>
</dbReference>
<sequence length="499" mass="55169">MDYGLLMSNFAKQLGGRKLTQQKLLYESLRRAILDGDIRHGSQLVPTRALAEQLGIARNSVLYAYERLTEEGFVSTSRHGSVVSMVSRAAVPPAPQVDRAGVPLSRLSRRVAALPRERTRADDPAPFRPGVPALTEFPMAQWRNSLERAWRSLDPRELDYRNNAGHPALRRAIAEYVRVSRGVRCSAEQVFITSGTQASLDLCACMLADPGERVWMEDPGYNGAKSAFRAAGLSLEPIPVDAAGIAPTQEHWQRTPPHLIYITPSHQYPLGSVLSLERRWSIIEHAIERGAWIIEDDYDSELRHNGPPLPSIQGLTENAPVIYLGTFSKTIFPALRMGFMIVPAHVAKEVEVAHSEIARQGRVAEQIALADFIESGKYARHLRRMRRMYQERRAALVAALERHMADLVTISSDSGGMHLTVRLDAPLVDADVTEVTRAHGLTIASLSTYCDARTDSTRYNGFMLGYASIPPEDADGLVARLAQIVRSLSGERAASSEHA</sequence>
<dbReference type="PANTHER" id="PTHR46577:SF1">
    <property type="entry name" value="HTH-TYPE TRANSCRIPTIONAL REGULATORY PROTEIN GABR"/>
    <property type="match status" value="1"/>
</dbReference>
<accession>A0A1G8M600</accession>
<keyword evidence="3" id="KW-0805">Transcription regulation</keyword>
<dbReference type="Gene3D" id="3.40.640.10">
    <property type="entry name" value="Type I PLP-dependent aspartate aminotransferase-like (Major domain)"/>
    <property type="match status" value="1"/>
</dbReference>
<dbReference type="InterPro" id="IPR036388">
    <property type="entry name" value="WH-like_DNA-bd_sf"/>
</dbReference>
<reference evidence="7 8" key="1">
    <citation type="submission" date="2016-10" db="EMBL/GenBank/DDBJ databases">
        <authorList>
            <person name="de Groot N.N."/>
        </authorList>
    </citation>
    <scope>NUCLEOTIDE SEQUENCE [LARGE SCALE GENOMIC DNA]</scope>
    <source>
        <strain evidence="7 8">LMG 2247</strain>
    </source>
</reference>
<evidence type="ECO:0000313" key="8">
    <source>
        <dbReference type="Proteomes" id="UP000199706"/>
    </source>
</evidence>
<dbReference type="Gene3D" id="1.10.10.10">
    <property type="entry name" value="Winged helix-like DNA-binding domain superfamily/Winged helix DNA-binding domain"/>
    <property type="match status" value="1"/>
</dbReference>
<evidence type="ECO:0000313" key="7">
    <source>
        <dbReference type="EMBL" id="SDI63364.1"/>
    </source>
</evidence>
<dbReference type="Pfam" id="PF00155">
    <property type="entry name" value="Aminotran_1_2"/>
    <property type="match status" value="1"/>
</dbReference>
<evidence type="ECO:0000256" key="4">
    <source>
        <dbReference type="ARBA" id="ARBA00023125"/>
    </source>
</evidence>
<dbReference type="InterPro" id="IPR000524">
    <property type="entry name" value="Tscrpt_reg_HTH_GntR"/>
</dbReference>
<dbReference type="PROSITE" id="PS50949">
    <property type="entry name" value="HTH_GNTR"/>
    <property type="match status" value="1"/>
</dbReference>
<comment type="similarity">
    <text evidence="1">In the C-terminal section; belongs to the class-I pyridoxal-phosphate-dependent aminotransferase family.</text>
</comment>
<keyword evidence="5" id="KW-0804">Transcription</keyword>
<proteinExistence type="inferred from homology"/>
<evidence type="ECO:0000256" key="1">
    <source>
        <dbReference type="ARBA" id="ARBA00005384"/>
    </source>
</evidence>
<dbReference type="OrthoDB" id="9804020at2"/>
<dbReference type="AlphaFoldDB" id="A0A1G8M600"/>
<dbReference type="InterPro" id="IPR004839">
    <property type="entry name" value="Aminotransferase_I/II_large"/>
</dbReference>
<dbReference type="InterPro" id="IPR036390">
    <property type="entry name" value="WH_DNA-bd_sf"/>
</dbReference>
<dbReference type="Proteomes" id="UP000199706">
    <property type="component" value="Unassembled WGS sequence"/>
</dbReference>
<dbReference type="SUPFAM" id="SSF46785">
    <property type="entry name" value="Winged helix' DNA-binding domain"/>
    <property type="match status" value="1"/>
</dbReference>
<name>A0A1G8M600_9BURK</name>
<dbReference type="RefSeq" id="WP_090694816.1">
    <property type="nucleotide sequence ID" value="NZ_CADERL010000003.1"/>
</dbReference>
<dbReference type="EMBL" id="FNCJ01000028">
    <property type="protein sequence ID" value="SDI63364.1"/>
    <property type="molecule type" value="Genomic_DNA"/>
</dbReference>
<feature type="domain" description="HTH gntR-type" evidence="6">
    <location>
        <begin position="19"/>
        <end position="86"/>
    </location>
</feature>
<evidence type="ECO:0000256" key="5">
    <source>
        <dbReference type="ARBA" id="ARBA00023163"/>
    </source>
</evidence>
<evidence type="ECO:0000256" key="3">
    <source>
        <dbReference type="ARBA" id="ARBA00023015"/>
    </source>
</evidence>
<dbReference type="SMART" id="SM00345">
    <property type="entry name" value="HTH_GNTR"/>
    <property type="match status" value="1"/>
</dbReference>
<dbReference type="InterPro" id="IPR015424">
    <property type="entry name" value="PyrdxlP-dep_Trfase"/>
</dbReference>
<dbReference type="CDD" id="cd00609">
    <property type="entry name" value="AAT_like"/>
    <property type="match status" value="1"/>
</dbReference>
<dbReference type="CDD" id="cd07377">
    <property type="entry name" value="WHTH_GntR"/>
    <property type="match status" value="1"/>
</dbReference>
<organism evidence="7 8">
    <name type="scientific">Paraburkholderia phenazinium</name>
    <dbReference type="NCBI Taxonomy" id="60549"/>
    <lineage>
        <taxon>Bacteria</taxon>
        <taxon>Pseudomonadati</taxon>
        <taxon>Pseudomonadota</taxon>
        <taxon>Betaproteobacteria</taxon>
        <taxon>Burkholderiales</taxon>
        <taxon>Burkholderiaceae</taxon>
        <taxon>Paraburkholderia</taxon>
    </lineage>
</organism>
<dbReference type="GO" id="GO:0030170">
    <property type="term" value="F:pyridoxal phosphate binding"/>
    <property type="evidence" value="ECO:0007669"/>
    <property type="project" value="InterPro"/>
</dbReference>
<protein>
    <submittedName>
        <fullName evidence="7">Transcriptional regulator, GntR family</fullName>
    </submittedName>
</protein>